<dbReference type="AlphaFoldDB" id="A0A0P1MRL5"/>
<evidence type="ECO:0000259" key="3">
    <source>
        <dbReference type="PROSITE" id="PS50110"/>
    </source>
</evidence>
<dbReference type="PANTHER" id="PTHR44591">
    <property type="entry name" value="STRESS RESPONSE REGULATOR PROTEIN 1"/>
    <property type="match status" value="1"/>
</dbReference>
<protein>
    <submittedName>
        <fullName evidence="4">Response regulator receiver domain-containing protein</fullName>
    </submittedName>
</protein>
<sequence>MTLKEFLTILGLQVIEARNGREGIEKAIETEFHILIADYKMPDMTGIEMIREIQKFKRDFKILILTGYADEITKDMIEELGIVSVLQKPIDLALLEKIITQLLANPKNKNNWEGKK</sequence>
<dbReference type="SUPFAM" id="SSF52172">
    <property type="entry name" value="CheY-like"/>
    <property type="match status" value="1"/>
</dbReference>
<reference evidence="5" key="1">
    <citation type="submission" date="2015-11" db="EMBL/GenBank/DDBJ databases">
        <authorList>
            <person name="Varghese N."/>
        </authorList>
    </citation>
    <scope>NUCLEOTIDE SEQUENCE [LARGE SCALE GENOMIC DNA]</scope>
    <source>
        <strain evidence="5">JGI-23</strain>
    </source>
</reference>
<dbReference type="GO" id="GO:0000160">
    <property type="term" value="P:phosphorelay signal transduction system"/>
    <property type="evidence" value="ECO:0007669"/>
    <property type="project" value="InterPro"/>
</dbReference>
<dbReference type="InterPro" id="IPR050595">
    <property type="entry name" value="Bact_response_regulator"/>
</dbReference>
<dbReference type="CDD" id="cd00156">
    <property type="entry name" value="REC"/>
    <property type="match status" value="1"/>
</dbReference>
<dbReference type="Pfam" id="PF00072">
    <property type="entry name" value="Response_reg"/>
    <property type="match status" value="1"/>
</dbReference>
<evidence type="ECO:0000256" key="2">
    <source>
        <dbReference type="PROSITE-ProRule" id="PRU00169"/>
    </source>
</evidence>
<evidence type="ECO:0000256" key="1">
    <source>
        <dbReference type="ARBA" id="ARBA00022553"/>
    </source>
</evidence>
<gene>
    <name evidence="4" type="ORF">JGI23_00458</name>
</gene>
<dbReference type="SMART" id="SM00448">
    <property type="entry name" value="REC"/>
    <property type="match status" value="1"/>
</dbReference>
<keyword evidence="5" id="KW-1185">Reference proteome</keyword>
<dbReference type="PROSITE" id="PS50110">
    <property type="entry name" value="RESPONSE_REGULATORY"/>
    <property type="match status" value="1"/>
</dbReference>
<feature type="modified residue" description="4-aspartylphosphate" evidence="2">
    <location>
        <position position="38"/>
    </location>
</feature>
<dbReference type="EMBL" id="CZVW01000004">
    <property type="protein sequence ID" value="CUS98312.1"/>
    <property type="molecule type" value="Genomic_DNA"/>
</dbReference>
<dbReference type="InterPro" id="IPR001789">
    <property type="entry name" value="Sig_transdc_resp-reg_receiver"/>
</dbReference>
<name>A0A0P1MRL5_9BACT</name>
<dbReference type="Proteomes" id="UP000199197">
    <property type="component" value="Unassembled WGS sequence"/>
</dbReference>
<keyword evidence="1 2" id="KW-0597">Phosphoprotein</keyword>
<dbReference type="PANTHER" id="PTHR44591:SF3">
    <property type="entry name" value="RESPONSE REGULATORY DOMAIN-CONTAINING PROTEIN"/>
    <property type="match status" value="1"/>
</dbReference>
<organism evidence="4 5">
    <name type="scientific">Candidatus Chryseopegocella kryptomonas</name>
    <dbReference type="NCBI Taxonomy" id="1633643"/>
    <lineage>
        <taxon>Bacteria</taxon>
        <taxon>Pseudomonadati</taxon>
        <taxon>Candidatus Kryptoniota</taxon>
        <taxon>Candidatus Chryseopegocella</taxon>
    </lineage>
</organism>
<accession>A0A0P1MRL5</accession>
<evidence type="ECO:0000313" key="5">
    <source>
        <dbReference type="Proteomes" id="UP000199197"/>
    </source>
</evidence>
<dbReference type="Gene3D" id="3.40.50.2300">
    <property type="match status" value="1"/>
</dbReference>
<dbReference type="InterPro" id="IPR011006">
    <property type="entry name" value="CheY-like_superfamily"/>
</dbReference>
<proteinExistence type="predicted"/>
<feature type="domain" description="Response regulatory" evidence="3">
    <location>
        <begin position="1"/>
        <end position="103"/>
    </location>
</feature>
<evidence type="ECO:0000313" key="4">
    <source>
        <dbReference type="EMBL" id="CUS98312.1"/>
    </source>
</evidence>
<dbReference type="OrthoDB" id="9115at2"/>